<proteinExistence type="inferred from homology"/>
<dbReference type="InterPro" id="IPR018389">
    <property type="entry name" value="DctP_fam"/>
</dbReference>
<dbReference type="GO" id="GO:0030288">
    <property type="term" value="C:outer membrane-bounded periplasmic space"/>
    <property type="evidence" value="ECO:0007669"/>
    <property type="project" value="InterPro"/>
</dbReference>
<dbReference type="InterPro" id="IPR004682">
    <property type="entry name" value="TRAP_DctP"/>
</dbReference>
<comment type="subcellular location">
    <subcellularLocation>
        <location evidence="1">Cell envelope</location>
    </subcellularLocation>
</comment>
<evidence type="ECO:0000256" key="3">
    <source>
        <dbReference type="ARBA" id="ARBA00022448"/>
    </source>
</evidence>
<dbReference type="PANTHER" id="PTHR33376">
    <property type="match status" value="1"/>
</dbReference>
<dbReference type="Proteomes" id="UP000251341">
    <property type="component" value="Unassembled WGS sequence"/>
</dbReference>
<evidence type="ECO:0000313" key="6">
    <source>
        <dbReference type="EMBL" id="PUE59486.1"/>
    </source>
</evidence>
<dbReference type="CDD" id="cd13672">
    <property type="entry name" value="PBP2_TRAP_Siap"/>
    <property type="match status" value="1"/>
</dbReference>
<dbReference type="RefSeq" id="WP_108402123.1">
    <property type="nucleotide sequence ID" value="NZ_NESP01000001.1"/>
</dbReference>
<evidence type="ECO:0000256" key="2">
    <source>
        <dbReference type="ARBA" id="ARBA00009023"/>
    </source>
</evidence>
<protein>
    <submittedName>
        <fullName evidence="6">C4-dicarboxylate ABC transporter</fullName>
    </submittedName>
</protein>
<evidence type="ECO:0000256" key="4">
    <source>
        <dbReference type="ARBA" id="ARBA00022729"/>
    </source>
</evidence>
<dbReference type="GO" id="GO:0055085">
    <property type="term" value="P:transmembrane transport"/>
    <property type="evidence" value="ECO:0007669"/>
    <property type="project" value="InterPro"/>
</dbReference>
<evidence type="ECO:0000313" key="7">
    <source>
        <dbReference type="Proteomes" id="UP000251341"/>
    </source>
</evidence>
<dbReference type="NCBIfam" id="NF037995">
    <property type="entry name" value="TRAP_S1"/>
    <property type="match status" value="1"/>
</dbReference>
<name>A0A315ENJ9_9BURK</name>
<dbReference type="Pfam" id="PF03480">
    <property type="entry name" value="DctP"/>
    <property type="match status" value="1"/>
</dbReference>
<feature type="chain" id="PRO_5016291923" evidence="5">
    <location>
        <begin position="31"/>
        <end position="336"/>
    </location>
</feature>
<organism evidence="6 7">
    <name type="scientific">Limnohabitans curvus</name>
    <dbReference type="NCBI Taxonomy" id="323423"/>
    <lineage>
        <taxon>Bacteria</taxon>
        <taxon>Pseudomonadati</taxon>
        <taxon>Pseudomonadota</taxon>
        <taxon>Betaproteobacteria</taxon>
        <taxon>Burkholderiales</taxon>
        <taxon>Comamonadaceae</taxon>
        <taxon>Limnohabitans</taxon>
    </lineage>
</organism>
<comment type="similarity">
    <text evidence="2">Belongs to the bacterial solute-binding protein 7 family.</text>
</comment>
<evidence type="ECO:0000256" key="1">
    <source>
        <dbReference type="ARBA" id="ARBA00004196"/>
    </source>
</evidence>
<comment type="caution">
    <text evidence="6">The sequence shown here is derived from an EMBL/GenBank/DDBJ whole genome shotgun (WGS) entry which is preliminary data.</text>
</comment>
<keyword evidence="3" id="KW-0813">Transport</keyword>
<keyword evidence="4 5" id="KW-0732">Signal</keyword>
<dbReference type="NCBIfam" id="TIGR00787">
    <property type="entry name" value="dctP"/>
    <property type="match status" value="1"/>
</dbReference>
<dbReference type="AlphaFoldDB" id="A0A315ENJ9"/>
<dbReference type="InterPro" id="IPR038404">
    <property type="entry name" value="TRAP_DctP_sf"/>
</dbReference>
<dbReference type="PROSITE" id="PS51318">
    <property type="entry name" value="TAT"/>
    <property type="match status" value="1"/>
</dbReference>
<reference evidence="6 7" key="1">
    <citation type="submission" date="2017-04" db="EMBL/GenBank/DDBJ databases">
        <title>Unexpected and diverse lifestyles within the genus Limnohabitans.</title>
        <authorList>
            <person name="Kasalicky V."/>
            <person name="Mehrshad M."/>
            <person name="Andrei S.-A."/>
            <person name="Salcher M."/>
            <person name="Kratochvilova H."/>
            <person name="Simek K."/>
            <person name="Ghai R."/>
        </authorList>
    </citation>
    <scope>NUCLEOTIDE SEQUENCE [LARGE SCALE GENOMIC DNA]</scope>
    <source>
        <strain evidence="6 7">MWH-C5</strain>
    </source>
</reference>
<dbReference type="EMBL" id="NESP01000001">
    <property type="protein sequence ID" value="PUE59486.1"/>
    <property type="molecule type" value="Genomic_DNA"/>
</dbReference>
<evidence type="ECO:0000256" key="5">
    <source>
        <dbReference type="SAM" id="SignalP"/>
    </source>
</evidence>
<keyword evidence="7" id="KW-1185">Reference proteome</keyword>
<sequence length="336" mass="36909">MNASTLLRRTVLGLAAASTLMALTAPTAFAQNKTLLRISSPAVPDDWHGKMWDVFKESLNKSAPNAYDVQINLNGSLFKQGTEPAAMARGNLELASISAFDIAKLVPEFSIFTAGYVIRDPKHQQKVFNGPIGDELFKMASEKMDVTLLATAYLGTRQLNLRDTRKVNTPADLKGVKLRMPGSKEWLFLGDSLGATATPLAFGEVYMGLKTGTIDGQDNPLPTVRAAKFYEVTQQIVLTNHLVDSLFIAVSNKTWNSLSAAEQKTLKAAAQAAAKFNNENRIKEEAQILDFFKKQGLKVNKPNEEAFRKAVQAAYDKSEMAQNWPKGLIERINATK</sequence>
<gene>
    <name evidence="6" type="ORF">B9Z44_07835</name>
</gene>
<accession>A0A315ENJ9</accession>
<feature type="signal peptide" evidence="5">
    <location>
        <begin position="1"/>
        <end position="30"/>
    </location>
</feature>
<dbReference type="PANTHER" id="PTHR33376:SF4">
    <property type="entry name" value="SIALIC ACID-BINDING PERIPLASMIC PROTEIN SIAP"/>
    <property type="match status" value="1"/>
</dbReference>
<dbReference type="Gene3D" id="3.40.190.170">
    <property type="entry name" value="Bacterial extracellular solute-binding protein, family 7"/>
    <property type="match status" value="1"/>
</dbReference>
<dbReference type="InterPro" id="IPR006311">
    <property type="entry name" value="TAT_signal"/>
</dbReference>